<keyword evidence="2" id="KW-1185">Reference proteome</keyword>
<accession>A0A8T0FHH8</accession>
<dbReference type="Proteomes" id="UP000807504">
    <property type="component" value="Unassembled WGS sequence"/>
</dbReference>
<reference evidence="1" key="1">
    <citation type="journal article" date="2020" name="bioRxiv">
        <title>Chromosome-level reference genome of the European wasp spider Argiope bruennichi: a resource for studies on range expansion and evolutionary adaptation.</title>
        <authorList>
            <person name="Sheffer M.M."/>
            <person name="Hoppe A."/>
            <person name="Krehenwinkel H."/>
            <person name="Uhl G."/>
            <person name="Kuss A.W."/>
            <person name="Jensen L."/>
            <person name="Jensen C."/>
            <person name="Gillespie R.G."/>
            <person name="Hoff K.J."/>
            <person name="Prost S."/>
        </authorList>
    </citation>
    <scope>NUCLEOTIDE SEQUENCE</scope>
</reference>
<reference evidence="1" key="2">
    <citation type="submission" date="2020-06" db="EMBL/GenBank/DDBJ databases">
        <authorList>
            <person name="Sheffer M."/>
        </authorList>
    </citation>
    <scope>NUCLEOTIDE SEQUENCE</scope>
</reference>
<dbReference type="AlphaFoldDB" id="A0A8T0FHH8"/>
<dbReference type="EMBL" id="JABXBU010000011">
    <property type="protein sequence ID" value="KAF8790727.1"/>
    <property type="molecule type" value="Genomic_DNA"/>
</dbReference>
<organism evidence="1 2">
    <name type="scientific">Argiope bruennichi</name>
    <name type="common">Wasp spider</name>
    <name type="synonym">Aranea bruennichi</name>
    <dbReference type="NCBI Taxonomy" id="94029"/>
    <lineage>
        <taxon>Eukaryota</taxon>
        <taxon>Metazoa</taxon>
        <taxon>Ecdysozoa</taxon>
        <taxon>Arthropoda</taxon>
        <taxon>Chelicerata</taxon>
        <taxon>Arachnida</taxon>
        <taxon>Araneae</taxon>
        <taxon>Araneomorphae</taxon>
        <taxon>Entelegynae</taxon>
        <taxon>Araneoidea</taxon>
        <taxon>Araneidae</taxon>
        <taxon>Argiope</taxon>
    </lineage>
</organism>
<proteinExistence type="predicted"/>
<gene>
    <name evidence="1" type="ORF">HNY73_005703</name>
</gene>
<protein>
    <submittedName>
        <fullName evidence="1">Uncharacterized protein</fullName>
    </submittedName>
</protein>
<evidence type="ECO:0000313" key="2">
    <source>
        <dbReference type="Proteomes" id="UP000807504"/>
    </source>
</evidence>
<name>A0A8T0FHH8_ARGBR</name>
<sequence>MNSGLPPQLPSIVMTVTLHGRQAATCYLHESKARGRVRSSQLELLSMNHGMLKRYAAFSGSAPVPNRKD</sequence>
<comment type="caution">
    <text evidence="1">The sequence shown here is derived from an EMBL/GenBank/DDBJ whole genome shotgun (WGS) entry which is preliminary data.</text>
</comment>
<evidence type="ECO:0000313" key="1">
    <source>
        <dbReference type="EMBL" id="KAF8790727.1"/>
    </source>
</evidence>